<keyword evidence="4" id="KW-0808">Transferase</keyword>
<dbReference type="Pfam" id="PF02397">
    <property type="entry name" value="Bac_transf"/>
    <property type="match status" value="1"/>
</dbReference>
<evidence type="ECO:0000313" key="5">
    <source>
        <dbReference type="Proteomes" id="UP000637757"/>
    </source>
</evidence>
<dbReference type="PANTHER" id="PTHR30576:SF0">
    <property type="entry name" value="UNDECAPRENYL-PHOSPHATE N-ACETYLGALACTOSAMINYL 1-PHOSPHATE TRANSFERASE-RELATED"/>
    <property type="match status" value="1"/>
</dbReference>
<evidence type="ECO:0000256" key="1">
    <source>
        <dbReference type="ARBA" id="ARBA00006464"/>
    </source>
</evidence>
<keyword evidence="2" id="KW-0472">Membrane</keyword>
<name>A0A931FD07_9ENTE</name>
<accession>A0A931FD07</accession>
<comment type="similarity">
    <text evidence="1">Belongs to the bacterial sugar transferase family.</text>
</comment>
<evidence type="ECO:0000256" key="2">
    <source>
        <dbReference type="SAM" id="Phobius"/>
    </source>
</evidence>
<gene>
    <name evidence="4" type="ORF">IC227_08455</name>
</gene>
<evidence type="ECO:0000259" key="3">
    <source>
        <dbReference type="Pfam" id="PF02397"/>
    </source>
</evidence>
<keyword evidence="2" id="KW-0812">Transmembrane</keyword>
<dbReference type="InterPro" id="IPR003362">
    <property type="entry name" value="Bact_transf"/>
</dbReference>
<comment type="caution">
    <text evidence="4">The sequence shown here is derived from an EMBL/GenBank/DDBJ whole genome shotgun (WGS) entry which is preliminary data.</text>
</comment>
<evidence type="ECO:0000313" key="4">
    <source>
        <dbReference type="EMBL" id="MBF8808321.1"/>
    </source>
</evidence>
<dbReference type="AlphaFoldDB" id="A0A931FD07"/>
<dbReference type="PANTHER" id="PTHR30576">
    <property type="entry name" value="COLANIC BIOSYNTHESIS UDP-GLUCOSE LIPID CARRIER TRANSFERASE"/>
    <property type="match status" value="1"/>
</dbReference>
<dbReference type="GO" id="GO:0016780">
    <property type="term" value="F:phosphotransferase activity, for other substituted phosphate groups"/>
    <property type="evidence" value="ECO:0007669"/>
    <property type="project" value="TreeGrafter"/>
</dbReference>
<dbReference type="Proteomes" id="UP000637757">
    <property type="component" value="Unassembled WGS sequence"/>
</dbReference>
<reference evidence="4" key="1">
    <citation type="submission" date="2020-09" db="EMBL/GenBank/DDBJ databases">
        <title>Genomic insights into the novelty and pathogenicity of a unique biofilm-forming Enterococcus sp. bacteria (Enterococcus lacertideformus) identified in reptiles.</title>
        <authorList>
            <person name="Agius J.E."/>
            <person name="Phalen D.N."/>
            <person name="Rose K."/>
            <person name="Eden J.-S."/>
        </authorList>
    </citation>
    <scope>NUCLEOTIDE SEQUENCE</scope>
    <source>
        <strain evidence="4">PHRS 0518</strain>
    </source>
</reference>
<sequence>MLQTNRGSKLYKDTIKRGLGFFLSLVGIVALSPIFLIISIAIKADSKGPIIFKQKRIEKDKSHFYIYKFRTMKVETPKEIPTHT</sequence>
<dbReference type="EMBL" id="JADAKE010000017">
    <property type="protein sequence ID" value="MBF8808321.1"/>
    <property type="molecule type" value="Genomic_DNA"/>
</dbReference>
<feature type="domain" description="Bacterial sugar transferase" evidence="3">
    <location>
        <begin position="16"/>
        <end position="79"/>
    </location>
</feature>
<protein>
    <submittedName>
        <fullName evidence="4">Sugar transferase</fullName>
    </submittedName>
</protein>
<proteinExistence type="inferred from homology"/>
<organism evidence="4 5">
    <name type="scientific">Enterococcus lacertideformus</name>
    <dbReference type="NCBI Taxonomy" id="2771493"/>
    <lineage>
        <taxon>Bacteria</taxon>
        <taxon>Bacillati</taxon>
        <taxon>Bacillota</taxon>
        <taxon>Bacilli</taxon>
        <taxon>Lactobacillales</taxon>
        <taxon>Enterococcaceae</taxon>
        <taxon>Enterococcus</taxon>
    </lineage>
</organism>
<feature type="transmembrane region" description="Helical" evidence="2">
    <location>
        <begin position="21"/>
        <end position="42"/>
    </location>
</feature>
<keyword evidence="2" id="KW-1133">Transmembrane helix</keyword>
<keyword evidence="5" id="KW-1185">Reference proteome</keyword>